<protein>
    <submittedName>
        <fullName evidence="1">Uncharacterized protein</fullName>
    </submittedName>
</protein>
<name>A0A0K2U2Z1_LEPSM</name>
<dbReference type="AlphaFoldDB" id="A0A0K2U2Z1"/>
<accession>A0A0K2U2Z1</accession>
<sequence length="100" mass="11471">MDKLVTFEGASGLKYVSSSTLLNVAVSSISQERSIKNNYEKFVDKVTNEVNRYTLLNITKLEKLRIWDKLVVPKTVLLFTYTPFSKNTCKKVGFLNKYLV</sequence>
<dbReference type="EMBL" id="HACA01014946">
    <property type="protein sequence ID" value="CDW32307.1"/>
    <property type="molecule type" value="Transcribed_RNA"/>
</dbReference>
<evidence type="ECO:0000313" key="1">
    <source>
        <dbReference type="EMBL" id="CDW32307.1"/>
    </source>
</evidence>
<proteinExistence type="predicted"/>
<reference evidence="1" key="1">
    <citation type="submission" date="2014-05" db="EMBL/GenBank/DDBJ databases">
        <authorList>
            <person name="Chronopoulou M."/>
        </authorList>
    </citation>
    <scope>NUCLEOTIDE SEQUENCE</scope>
    <source>
        <tissue evidence="1">Whole organism</tissue>
    </source>
</reference>
<organism evidence="1">
    <name type="scientific">Lepeophtheirus salmonis</name>
    <name type="common">Salmon louse</name>
    <name type="synonym">Caligus salmonis</name>
    <dbReference type="NCBI Taxonomy" id="72036"/>
    <lineage>
        <taxon>Eukaryota</taxon>
        <taxon>Metazoa</taxon>
        <taxon>Ecdysozoa</taxon>
        <taxon>Arthropoda</taxon>
        <taxon>Crustacea</taxon>
        <taxon>Multicrustacea</taxon>
        <taxon>Hexanauplia</taxon>
        <taxon>Copepoda</taxon>
        <taxon>Siphonostomatoida</taxon>
        <taxon>Caligidae</taxon>
        <taxon>Lepeophtheirus</taxon>
    </lineage>
</organism>